<proteinExistence type="predicted"/>
<organism evidence="1">
    <name type="scientific">Salmonella enterica subsp. arizonae serovar 18:z4,z32:-</name>
    <dbReference type="NCBI Taxonomy" id="1967581"/>
    <lineage>
        <taxon>Bacteria</taxon>
        <taxon>Pseudomonadati</taxon>
        <taxon>Pseudomonadota</taxon>
        <taxon>Gammaproteobacteria</taxon>
        <taxon>Enterobacterales</taxon>
        <taxon>Enterobacteriaceae</taxon>
        <taxon>Salmonella</taxon>
    </lineage>
</organism>
<name>A0A737C6R9_SALER</name>
<sequence length="56" mass="6582">MERNAHRLTLHSPAKEILPRIGRWFIDFAQIFRCFFIQEGLKSVVVTTIYCDATIK</sequence>
<protein>
    <submittedName>
        <fullName evidence="1">Uncharacterized protein</fullName>
    </submittedName>
</protein>
<evidence type="ECO:0000313" key="1">
    <source>
        <dbReference type="EMBL" id="HAE8120089.1"/>
    </source>
</evidence>
<reference evidence="1" key="2">
    <citation type="submission" date="2018-07" db="EMBL/GenBank/DDBJ databases">
        <authorList>
            <consortium name="NCBI Pathogen Detection Project"/>
        </authorList>
    </citation>
    <scope>NUCLEOTIDE SEQUENCE</scope>
    <source>
        <strain evidence="1">98-84</strain>
    </source>
</reference>
<dbReference type="EMBL" id="DAATDE010000012">
    <property type="protein sequence ID" value="HAE8120089.1"/>
    <property type="molecule type" value="Genomic_DNA"/>
</dbReference>
<dbReference type="AlphaFoldDB" id="A0A737C6R9"/>
<reference evidence="1" key="1">
    <citation type="journal article" date="2018" name="Genome Biol.">
        <title>SKESA: strategic k-mer extension for scrupulous assemblies.</title>
        <authorList>
            <person name="Souvorov A."/>
            <person name="Agarwala R."/>
            <person name="Lipman D.J."/>
        </authorList>
    </citation>
    <scope>NUCLEOTIDE SEQUENCE</scope>
    <source>
        <strain evidence="1">98-84</strain>
    </source>
</reference>
<comment type="caution">
    <text evidence="1">The sequence shown here is derived from an EMBL/GenBank/DDBJ whole genome shotgun (WGS) entry which is preliminary data.</text>
</comment>
<gene>
    <name evidence="1" type="ORF">G4Q37_002054</name>
</gene>
<accession>A0A737C6R9</accession>